<name>A0A060NJ20_9BURK</name>
<dbReference type="OrthoDB" id="6898737at2"/>
<evidence type="ECO:0000313" key="3">
    <source>
        <dbReference type="Proteomes" id="UP000067461"/>
    </source>
</evidence>
<accession>A0A060NJ20</accession>
<dbReference type="Proteomes" id="UP000067461">
    <property type="component" value="Chromosome"/>
</dbReference>
<dbReference type="RefSeq" id="WP_045532918.1">
    <property type="nucleotide sequence ID" value="NZ_AP014568.1"/>
</dbReference>
<gene>
    <name evidence="2" type="ORF">SRAA_2347</name>
</gene>
<dbReference type="EMBL" id="AP014568">
    <property type="protein sequence ID" value="BAO82201.1"/>
    <property type="molecule type" value="Genomic_DNA"/>
</dbReference>
<dbReference type="HOGENOM" id="CLU_139214_1_0_4"/>
<sequence>MKAHLKLFLLALAALWLAGPALAQSYYVDITNRTGFVITHIYVSPANSSSWEEDVLGNKVLAKGATHRVTLTGYRSPIFDIKLVDEDGDSYTYWKVDVSKRDIVARPEHLD</sequence>
<organism evidence="2 3">
    <name type="scientific">Serpentinimonas raichei</name>
    <dbReference type="NCBI Taxonomy" id="1458425"/>
    <lineage>
        <taxon>Bacteria</taxon>
        <taxon>Pseudomonadati</taxon>
        <taxon>Pseudomonadota</taxon>
        <taxon>Betaproteobacteria</taxon>
        <taxon>Burkholderiales</taxon>
        <taxon>Comamonadaceae</taxon>
        <taxon>Serpentinimonas</taxon>
    </lineage>
</organism>
<evidence type="ECO:0008006" key="4">
    <source>
        <dbReference type="Google" id="ProtNLM"/>
    </source>
</evidence>
<reference evidence="2 3" key="1">
    <citation type="journal article" date="2014" name="Nat. Commun.">
        <title>Physiological and genomic features of highly alkaliphilic hydrogen-utilizing Betaproteobacteria from a continental serpentinizing site.</title>
        <authorList>
            <person name="Suzuki S."/>
            <person name="Kuenen J.G."/>
            <person name="Schipper K."/>
            <person name="van der Velde S."/>
            <person name="Ishii S."/>
            <person name="Wu A."/>
            <person name="Sorokin D.Y."/>
            <person name="Tenney A."/>
            <person name="Meng X.Y."/>
            <person name="Morrill P.L."/>
            <person name="Kamagata Y."/>
            <person name="Muyzer G."/>
            <person name="Nealson K.H."/>
        </authorList>
    </citation>
    <scope>NUCLEOTIDE SEQUENCE [LARGE SCALE GENOMIC DNA]</scope>
    <source>
        <strain evidence="2 3">A1</strain>
    </source>
</reference>
<proteinExistence type="predicted"/>
<evidence type="ECO:0000313" key="2">
    <source>
        <dbReference type="EMBL" id="BAO82201.1"/>
    </source>
</evidence>
<feature type="chain" id="PRO_5001588908" description="Argininosuccinate lyase" evidence="1">
    <location>
        <begin position="24"/>
        <end position="111"/>
    </location>
</feature>
<dbReference type="AlphaFoldDB" id="A0A060NJ20"/>
<dbReference type="KEGG" id="cbaa:SRAA_2347"/>
<keyword evidence="1" id="KW-0732">Signal</keyword>
<keyword evidence="3" id="KW-1185">Reference proteome</keyword>
<evidence type="ECO:0000256" key="1">
    <source>
        <dbReference type="SAM" id="SignalP"/>
    </source>
</evidence>
<feature type="signal peptide" evidence="1">
    <location>
        <begin position="1"/>
        <end position="23"/>
    </location>
</feature>
<protein>
    <recommendedName>
        <fullName evidence="4">Argininosuccinate lyase</fullName>
    </recommendedName>
</protein>